<reference evidence="1 2" key="1">
    <citation type="journal article" date="2013" name="Genome Announc.">
        <title>Draft genome sequences for three mercury-methylating, sulfate-reducing bacteria.</title>
        <authorList>
            <person name="Brown S.D."/>
            <person name="Hurt R.A.Jr."/>
            <person name="Gilmour C.C."/>
            <person name="Elias D.A."/>
        </authorList>
    </citation>
    <scope>NUCLEOTIDE SEQUENCE [LARGE SCALE GENOMIC DNA]</scope>
    <source>
        <strain evidence="1 2">DSM 2059</strain>
    </source>
</reference>
<proteinExistence type="predicted"/>
<evidence type="ECO:0000313" key="2">
    <source>
        <dbReference type="Proteomes" id="UP000014977"/>
    </source>
</evidence>
<evidence type="ECO:0000313" key="1">
    <source>
        <dbReference type="EMBL" id="EPR41848.1"/>
    </source>
</evidence>
<dbReference type="Proteomes" id="UP000014977">
    <property type="component" value="Unassembled WGS sequence"/>
</dbReference>
<dbReference type="EMBL" id="ATHJ01000071">
    <property type="protein sequence ID" value="EPR41848.1"/>
    <property type="molecule type" value="Genomic_DNA"/>
</dbReference>
<organism evidence="1 2">
    <name type="scientific">Desulfococcus multivorans DSM 2059</name>
    <dbReference type="NCBI Taxonomy" id="1121405"/>
    <lineage>
        <taxon>Bacteria</taxon>
        <taxon>Pseudomonadati</taxon>
        <taxon>Thermodesulfobacteriota</taxon>
        <taxon>Desulfobacteria</taxon>
        <taxon>Desulfobacterales</taxon>
        <taxon>Desulfococcaceae</taxon>
        <taxon>Desulfococcus</taxon>
    </lineage>
</organism>
<protein>
    <submittedName>
        <fullName evidence="1">Uncharacterized protein</fullName>
    </submittedName>
</protein>
<gene>
    <name evidence="1" type="ORF">dsmv_1847</name>
</gene>
<keyword evidence="2" id="KW-1185">Reference proteome</keyword>
<dbReference type="AlphaFoldDB" id="S7VBL0"/>
<name>S7VBL0_DESML</name>
<sequence>MNVRFLQPHQTEEAIRETPASAWFGVIRSVG</sequence>
<comment type="caution">
    <text evidence="1">The sequence shown here is derived from an EMBL/GenBank/DDBJ whole genome shotgun (WGS) entry which is preliminary data.</text>
</comment>
<accession>S7VBL0</accession>